<dbReference type="InterPro" id="IPR000089">
    <property type="entry name" value="Biotin_lipoyl"/>
</dbReference>
<dbReference type="PROSITE" id="PS50968">
    <property type="entry name" value="BIOTINYL_LIPOYL"/>
    <property type="match status" value="1"/>
</dbReference>
<sequence>MTTIPESLKYTSEHEWVETMSGGRVRVGITDFAQRQLGDIVFVEQPKVGDRFEAGEPFGSVESVKSVTEVYTPVTGQVTARNDRLGDQPELMNDDPYGEGWLIEISLTNPSPDGLLSAKEYGAYITSED</sequence>
<gene>
    <name evidence="3 5" type="primary">gcvH</name>
    <name evidence="5" type="ORF">NFX46_18725</name>
</gene>
<proteinExistence type="inferred from homology"/>
<dbReference type="CDD" id="cd06848">
    <property type="entry name" value="GCS_H"/>
    <property type="match status" value="1"/>
</dbReference>
<dbReference type="Gene3D" id="2.40.50.100">
    <property type="match status" value="1"/>
</dbReference>
<keyword evidence="2 3" id="KW-0450">Lipoyl</keyword>
<dbReference type="NCBIfam" id="NF002270">
    <property type="entry name" value="PRK01202.1"/>
    <property type="match status" value="1"/>
</dbReference>
<evidence type="ECO:0000256" key="3">
    <source>
        <dbReference type="HAMAP-Rule" id="MF_00272"/>
    </source>
</evidence>
<dbReference type="PROSITE" id="PS00189">
    <property type="entry name" value="LIPOYL"/>
    <property type="match status" value="1"/>
</dbReference>
<dbReference type="InterPro" id="IPR011053">
    <property type="entry name" value="Single_hybrid_motif"/>
</dbReference>
<dbReference type="HAMAP" id="MF_00272">
    <property type="entry name" value="GcvH"/>
    <property type="match status" value="1"/>
</dbReference>
<protein>
    <recommendedName>
        <fullName evidence="3">Glycine cleavage system H protein</fullName>
    </recommendedName>
</protein>
<evidence type="ECO:0000256" key="1">
    <source>
        <dbReference type="ARBA" id="ARBA00009249"/>
    </source>
</evidence>
<dbReference type="EMBL" id="CP099468">
    <property type="protein sequence ID" value="USQ85620.1"/>
    <property type="molecule type" value="Genomic_DNA"/>
</dbReference>
<accession>A0ABY4ZAA0</accession>
<evidence type="ECO:0000259" key="4">
    <source>
        <dbReference type="PROSITE" id="PS50968"/>
    </source>
</evidence>
<dbReference type="InterPro" id="IPR002930">
    <property type="entry name" value="GCV_H"/>
</dbReference>
<reference evidence="5" key="1">
    <citation type="submission" date="2022-06" db="EMBL/GenBank/DDBJ databases">
        <title>Complete genome sequence of soil microorganisms Streptomyces sp. Qhu-M197 isolated from Alpine meadows habitats on the Tibetan Plateau.</title>
        <authorList>
            <person name="Zhang B."/>
            <person name="Xiang X."/>
            <person name="Fan J."/>
        </authorList>
    </citation>
    <scope>NUCLEOTIDE SEQUENCE</scope>
    <source>
        <strain evidence="5">Qhu-M197</strain>
    </source>
</reference>
<dbReference type="Proteomes" id="UP001056374">
    <property type="component" value="Chromosome"/>
</dbReference>
<dbReference type="Pfam" id="PF01597">
    <property type="entry name" value="GCV_H"/>
    <property type="match status" value="1"/>
</dbReference>
<dbReference type="SUPFAM" id="SSF51230">
    <property type="entry name" value="Single hybrid motif"/>
    <property type="match status" value="1"/>
</dbReference>
<dbReference type="PANTHER" id="PTHR11715">
    <property type="entry name" value="GLYCINE CLEAVAGE SYSTEM H PROTEIN"/>
    <property type="match status" value="1"/>
</dbReference>
<comment type="function">
    <text evidence="3">The glycine cleavage system catalyzes the degradation of glycine. The H protein shuttles the methylamine group of glycine from the P protein to the T protein.</text>
</comment>
<comment type="similarity">
    <text evidence="1 3">Belongs to the GcvH family.</text>
</comment>
<name>A0ABY4ZAA0_9ACTN</name>
<keyword evidence="6" id="KW-1185">Reference proteome</keyword>
<dbReference type="InterPro" id="IPR017453">
    <property type="entry name" value="GCV_H_sub"/>
</dbReference>
<dbReference type="InterPro" id="IPR033753">
    <property type="entry name" value="GCV_H/Fam206"/>
</dbReference>
<dbReference type="InterPro" id="IPR003016">
    <property type="entry name" value="2-oxoA_DH_lipoyl-BS"/>
</dbReference>
<feature type="modified residue" description="N6-lipoyllysine" evidence="3">
    <location>
        <position position="65"/>
    </location>
</feature>
<evidence type="ECO:0000313" key="6">
    <source>
        <dbReference type="Proteomes" id="UP001056374"/>
    </source>
</evidence>
<dbReference type="PANTHER" id="PTHR11715:SF3">
    <property type="entry name" value="GLYCINE CLEAVAGE SYSTEM H PROTEIN-RELATED"/>
    <property type="match status" value="1"/>
</dbReference>
<dbReference type="NCBIfam" id="TIGR00527">
    <property type="entry name" value="gcvH"/>
    <property type="match status" value="1"/>
</dbReference>
<feature type="domain" description="Lipoyl-binding" evidence="4">
    <location>
        <begin position="24"/>
        <end position="106"/>
    </location>
</feature>
<evidence type="ECO:0000256" key="2">
    <source>
        <dbReference type="ARBA" id="ARBA00022823"/>
    </source>
</evidence>
<comment type="cofactor">
    <cofactor evidence="3">
        <name>(R)-lipoate</name>
        <dbReference type="ChEBI" id="CHEBI:83088"/>
    </cofactor>
    <text evidence="3">Binds 1 lipoyl cofactor covalently.</text>
</comment>
<comment type="subunit">
    <text evidence="3">The glycine cleavage system is composed of four proteins: P, T, L and H.</text>
</comment>
<organism evidence="5 6">
    <name type="scientific">Streptomyces phaeoluteigriseus</name>
    <dbReference type="NCBI Taxonomy" id="114686"/>
    <lineage>
        <taxon>Bacteria</taxon>
        <taxon>Bacillati</taxon>
        <taxon>Actinomycetota</taxon>
        <taxon>Actinomycetes</taxon>
        <taxon>Kitasatosporales</taxon>
        <taxon>Streptomycetaceae</taxon>
        <taxon>Streptomyces</taxon>
        <taxon>Streptomyces aurantiacus group</taxon>
    </lineage>
</organism>
<evidence type="ECO:0000313" key="5">
    <source>
        <dbReference type="EMBL" id="USQ85620.1"/>
    </source>
</evidence>
<dbReference type="RefSeq" id="WP_252550779.1">
    <property type="nucleotide sequence ID" value="NZ_CP099468.1"/>
</dbReference>